<organism evidence="3 4">
    <name type="scientific">Alloacidobacterium dinghuense</name>
    <dbReference type="NCBI Taxonomy" id="2763107"/>
    <lineage>
        <taxon>Bacteria</taxon>
        <taxon>Pseudomonadati</taxon>
        <taxon>Acidobacteriota</taxon>
        <taxon>Terriglobia</taxon>
        <taxon>Terriglobales</taxon>
        <taxon>Acidobacteriaceae</taxon>
        <taxon>Alloacidobacterium</taxon>
    </lineage>
</organism>
<evidence type="ECO:0000313" key="3">
    <source>
        <dbReference type="EMBL" id="QNI35214.1"/>
    </source>
</evidence>
<feature type="chain" id="PRO_5028880811" description="Salivary lipocalin" evidence="2">
    <location>
        <begin position="19"/>
        <end position="95"/>
    </location>
</feature>
<feature type="signal peptide" evidence="2">
    <location>
        <begin position="1"/>
        <end position="18"/>
    </location>
</feature>
<dbReference type="RefSeq" id="WP_186747920.1">
    <property type="nucleotide sequence ID" value="NZ_CP060394.1"/>
</dbReference>
<accession>A0A7G8BRP4</accession>
<dbReference type="EMBL" id="CP060394">
    <property type="protein sequence ID" value="QNI35214.1"/>
    <property type="molecule type" value="Genomic_DNA"/>
</dbReference>
<dbReference type="AlphaFoldDB" id="A0A7G8BRP4"/>
<sequence>MRTLFLLALMICSMVTHGDYCQETPPSENAEKAPTKSATSTDKNFASRFPLYVQKLRIVTQYHWNLNDVDASTPPGAECMSHLKYPRMETLLTFL</sequence>
<evidence type="ECO:0008006" key="5">
    <source>
        <dbReference type="Google" id="ProtNLM"/>
    </source>
</evidence>
<reference evidence="3 4" key="1">
    <citation type="submission" date="2020-08" db="EMBL/GenBank/DDBJ databases">
        <title>Edaphobacter telluris sp. nov. and Acidobacterium dinghuensis sp. nov., two acidobacteria isolated from forest soil.</title>
        <authorList>
            <person name="Fu J."/>
            <person name="Qiu L."/>
        </authorList>
    </citation>
    <scope>NUCLEOTIDE SEQUENCE [LARGE SCALE GENOMIC DNA]</scope>
    <source>
        <strain evidence="3">4Y35</strain>
    </source>
</reference>
<feature type="region of interest" description="Disordered" evidence="1">
    <location>
        <begin position="23"/>
        <end position="42"/>
    </location>
</feature>
<keyword evidence="4" id="KW-1185">Reference proteome</keyword>
<evidence type="ECO:0000256" key="2">
    <source>
        <dbReference type="SAM" id="SignalP"/>
    </source>
</evidence>
<gene>
    <name evidence="3" type="ORF">H7849_13885</name>
</gene>
<evidence type="ECO:0000256" key="1">
    <source>
        <dbReference type="SAM" id="MobiDB-lite"/>
    </source>
</evidence>
<evidence type="ECO:0000313" key="4">
    <source>
        <dbReference type="Proteomes" id="UP000515312"/>
    </source>
</evidence>
<dbReference type="Proteomes" id="UP000515312">
    <property type="component" value="Chromosome"/>
</dbReference>
<keyword evidence="2" id="KW-0732">Signal</keyword>
<proteinExistence type="predicted"/>
<protein>
    <recommendedName>
        <fullName evidence="5">Salivary lipocalin</fullName>
    </recommendedName>
</protein>
<name>A0A7G8BRP4_9BACT</name>
<dbReference type="KEGG" id="adin:H7849_13885"/>